<evidence type="ECO:0000256" key="6">
    <source>
        <dbReference type="ARBA" id="ARBA00022833"/>
    </source>
</evidence>
<protein>
    <recommendedName>
        <fullName evidence="13">C2H2-type domain-containing protein</fullName>
    </recommendedName>
</protein>
<evidence type="ECO:0000256" key="10">
    <source>
        <dbReference type="ARBA" id="ARBA00023242"/>
    </source>
</evidence>
<accession>A0A423UB52</accession>
<keyword evidence="4" id="KW-0677">Repeat</keyword>
<feature type="region of interest" description="Disordered" evidence="12">
    <location>
        <begin position="357"/>
        <end position="376"/>
    </location>
</feature>
<evidence type="ECO:0000256" key="3">
    <source>
        <dbReference type="ARBA" id="ARBA00022723"/>
    </source>
</evidence>
<dbReference type="FunFam" id="3.30.160.60:FF:000464">
    <property type="entry name" value="Zinc finger and SCAN domain containing 25"/>
    <property type="match status" value="1"/>
</dbReference>
<evidence type="ECO:0000256" key="12">
    <source>
        <dbReference type="SAM" id="MobiDB-lite"/>
    </source>
</evidence>
<evidence type="ECO:0000313" key="14">
    <source>
        <dbReference type="EMBL" id="ROT85927.1"/>
    </source>
</evidence>
<dbReference type="FunFam" id="3.30.160.60:FF:001465">
    <property type="entry name" value="Zinc finger protein 560"/>
    <property type="match status" value="1"/>
</dbReference>
<dbReference type="GO" id="GO:0000122">
    <property type="term" value="P:negative regulation of transcription by RNA polymerase II"/>
    <property type="evidence" value="ECO:0007669"/>
    <property type="project" value="UniProtKB-ARBA"/>
</dbReference>
<dbReference type="PROSITE" id="PS50157">
    <property type="entry name" value="ZINC_FINGER_C2H2_2"/>
    <property type="match status" value="6"/>
</dbReference>
<reference evidence="14 15" key="2">
    <citation type="submission" date="2019-01" db="EMBL/GenBank/DDBJ databases">
        <title>The decoding of complex shrimp genome reveals the adaptation for benthos swimmer, frequently molting mechanism and breeding impact on genome.</title>
        <authorList>
            <person name="Sun Y."/>
            <person name="Gao Y."/>
            <person name="Yu Y."/>
        </authorList>
    </citation>
    <scope>NUCLEOTIDE SEQUENCE [LARGE SCALE GENOMIC DNA]</scope>
    <source>
        <tissue evidence="14">Muscle</tissue>
    </source>
</reference>
<dbReference type="Pfam" id="PF00096">
    <property type="entry name" value="zf-C2H2"/>
    <property type="match status" value="4"/>
</dbReference>
<evidence type="ECO:0000256" key="11">
    <source>
        <dbReference type="PROSITE-ProRule" id="PRU00042"/>
    </source>
</evidence>
<dbReference type="SUPFAM" id="SSF57667">
    <property type="entry name" value="beta-beta-alpha zinc fingers"/>
    <property type="match status" value="4"/>
</dbReference>
<name>A0A423UB52_PENVA</name>
<dbReference type="SMART" id="SM00355">
    <property type="entry name" value="ZnF_C2H2"/>
    <property type="match status" value="7"/>
</dbReference>
<evidence type="ECO:0000259" key="13">
    <source>
        <dbReference type="PROSITE" id="PS50157"/>
    </source>
</evidence>
<dbReference type="InterPro" id="IPR050329">
    <property type="entry name" value="GLI_C2H2-zinc-finger"/>
</dbReference>
<evidence type="ECO:0000256" key="1">
    <source>
        <dbReference type="ARBA" id="ARBA00004123"/>
    </source>
</evidence>
<proteinExistence type="inferred from homology"/>
<feature type="domain" description="C2H2-type" evidence="13">
    <location>
        <begin position="174"/>
        <end position="201"/>
    </location>
</feature>
<feature type="domain" description="C2H2-type" evidence="13">
    <location>
        <begin position="60"/>
        <end position="87"/>
    </location>
</feature>
<dbReference type="Pfam" id="PF13894">
    <property type="entry name" value="zf-C2H2_4"/>
    <property type="match status" value="1"/>
</dbReference>
<organism evidence="14 15">
    <name type="scientific">Penaeus vannamei</name>
    <name type="common">Whiteleg shrimp</name>
    <name type="synonym">Litopenaeus vannamei</name>
    <dbReference type="NCBI Taxonomy" id="6689"/>
    <lineage>
        <taxon>Eukaryota</taxon>
        <taxon>Metazoa</taxon>
        <taxon>Ecdysozoa</taxon>
        <taxon>Arthropoda</taxon>
        <taxon>Crustacea</taxon>
        <taxon>Multicrustacea</taxon>
        <taxon>Malacostraca</taxon>
        <taxon>Eumalacostraca</taxon>
        <taxon>Eucarida</taxon>
        <taxon>Decapoda</taxon>
        <taxon>Dendrobranchiata</taxon>
        <taxon>Penaeoidea</taxon>
        <taxon>Penaeidae</taxon>
        <taxon>Penaeus</taxon>
    </lineage>
</organism>
<dbReference type="PROSITE" id="PS00028">
    <property type="entry name" value="ZINC_FINGER_C2H2_1"/>
    <property type="match status" value="6"/>
</dbReference>
<dbReference type="OrthoDB" id="6342166at2759"/>
<dbReference type="GO" id="GO:0005634">
    <property type="term" value="C:nucleus"/>
    <property type="evidence" value="ECO:0007669"/>
    <property type="project" value="UniProtKB-SubCell"/>
</dbReference>
<comment type="caution">
    <text evidence="14">The sequence shown here is derived from an EMBL/GenBank/DDBJ whole genome shotgun (WGS) entry which is preliminary data.</text>
</comment>
<dbReference type="FunFam" id="3.30.160.60:FF:000912">
    <property type="entry name" value="Zinc finger protein 660"/>
    <property type="match status" value="1"/>
</dbReference>
<dbReference type="FunFam" id="3.30.160.60:FF:001370">
    <property type="entry name" value="Zinc finger protein"/>
    <property type="match status" value="1"/>
</dbReference>
<keyword evidence="9" id="KW-0804">Transcription</keyword>
<dbReference type="GO" id="GO:0008270">
    <property type="term" value="F:zinc ion binding"/>
    <property type="evidence" value="ECO:0007669"/>
    <property type="project" value="UniProtKB-KW"/>
</dbReference>
<feature type="compositionally biased region" description="Polar residues" evidence="12">
    <location>
        <begin position="18"/>
        <end position="29"/>
    </location>
</feature>
<comment type="similarity">
    <text evidence="2">Belongs to the krueppel C2H2-type zinc-finger protein family.</text>
</comment>
<keyword evidence="10" id="KW-0539">Nucleus</keyword>
<evidence type="ECO:0000313" key="15">
    <source>
        <dbReference type="Proteomes" id="UP000283509"/>
    </source>
</evidence>
<keyword evidence="6" id="KW-0862">Zinc</keyword>
<dbReference type="PANTHER" id="PTHR19818">
    <property type="entry name" value="ZINC FINGER PROTEIN ZIC AND GLI"/>
    <property type="match status" value="1"/>
</dbReference>
<sequence>MERPRRNIKRPGALTDFLTVNESDRQSSGGEEAKGEFSEQDEAKESVASEDEGKLLLSPYKCGECKSRYRSKVALLRHLVKHSGEKPFECSQCGKGLSSQSALTEHLNIHTNNKPHRCDECGKESRQLSVHLRHLLTHQPNPELVYTCSVCAKTFKQNEYLRKHMRKHTGEKPFVCEECGKSFTCKSELNRHSQRHSSERPYTCSDCGQSFKMRHNLNKHQKAHTGTQQWKCLLCSAVFSKPKLLEAHRKTHLETVQHLQVMRPSDNTLVVSAEVDDRRKLPTVHSLHLPKNNADDADSEKAISKKLLRINDTTLPLEFILKSVGKGSAIKIKIIDKPAQARTAPYLTNENIVELMDEEEPEQKESEEENEVPVAADSTVEDGIEESMNKEAVEVSSVLSASASIVSHCLSKHYNLVNPGCEDYRCWLAMLTSLCQQLEPPYELE</sequence>
<feature type="compositionally biased region" description="Basic and acidic residues" evidence="12">
    <location>
        <begin position="31"/>
        <end position="50"/>
    </location>
</feature>
<dbReference type="AlphaFoldDB" id="A0A423UB52"/>
<feature type="region of interest" description="Disordered" evidence="12">
    <location>
        <begin position="1"/>
        <end position="50"/>
    </location>
</feature>
<feature type="compositionally biased region" description="Acidic residues" evidence="12">
    <location>
        <begin position="357"/>
        <end position="371"/>
    </location>
</feature>
<evidence type="ECO:0000256" key="7">
    <source>
        <dbReference type="ARBA" id="ARBA00023015"/>
    </source>
</evidence>
<dbReference type="Gene3D" id="3.30.160.60">
    <property type="entry name" value="Classic Zinc Finger"/>
    <property type="match status" value="6"/>
</dbReference>
<keyword evidence="5 11" id="KW-0863">Zinc-finger</keyword>
<keyword evidence="8" id="KW-0238">DNA-binding</keyword>
<reference evidence="14 15" key="1">
    <citation type="submission" date="2018-04" db="EMBL/GenBank/DDBJ databases">
        <authorList>
            <person name="Zhang X."/>
            <person name="Yuan J."/>
            <person name="Li F."/>
            <person name="Xiang J."/>
        </authorList>
    </citation>
    <scope>NUCLEOTIDE SEQUENCE [LARGE SCALE GENOMIC DNA]</scope>
    <source>
        <tissue evidence="14">Muscle</tissue>
    </source>
</reference>
<feature type="domain" description="C2H2-type" evidence="13">
    <location>
        <begin position="202"/>
        <end position="229"/>
    </location>
</feature>
<evidence type="ECO:0000256" key="2">
    <source>
        <dbReference type="ARBA" id="ARBA00006991"/>
    </source>
</evidence>
<keyword evidence="3" id="KW-0479">Metal-binding</keyword>
<dbReference type="InterPro" id="IPR013087">
    <property type="entry name" value="Znf_C2H2_type"/>
</dbReference>
<dbReference type="Proteomes" id="UP000283509">
    <property type="component" value="Unassembled WGS sequence"/>
</dbReference>
<comment type="subcellular location">
    <subcellularLocation>
        <location evidence="1">Nucleus</location>
    </subcellularLocation>
</comment>
<evidence type="ECO:0000256" key="8">
    <source>
        <dbReference type="ARBA" id="ARBA00023125"/>
    </source>
</evidence>
<evidence type="ECO:0000256" key="4">
    <source>
        <dbReference type="ARBA" id="ARBA00022737"/>
    </source>
</evidence>
<dbReference type="GO" id="GO:0000981">
    <property type="term" value="F:DNA-binding transcription factor activity, RNA polymerase II-specific"/>
    <property type="evidence" value="ECO:0007669"/>
    <property type="project" value="TreeGrafter"/>
</dbReference>
<keyword evidence="7" id="KW-0805">Transcription regulation</keyword>
<evidence type="ECO:0000256" key="5">
    <source>
        <dbReference type="ARBA" id="ARBA00022771"/>
    </source>
</evidence>
<keyword evidence="15" id="KW-1185">Reference proteome</keyword>
<dbReference type="EMBL" id="QCYY01000150">
    <property type="protein sequence ID" value="ROT85927.1"/>
    <property type="molecule type" value="Genomic_DNA"/>
</dbReference>
<dbReference type="GO" id="GO:0000978">
    <property type="term" value="F:RNA polymerase II cis-regulatory region sequence-specific DNA binding"/>
    <property type="evidence" value="ECO:0007669"/>
    <property type="project" value="TreeGrafter"/>
</dbReference>
<feature type="domain" description="C2H2-type" evidence="13">
    <location>
        <begin position="230"/>
        <end position="252"/>
    </location>
</feature>
<evidence type="ECO:0000256" key="9">
    <source>
        <dbReference type="ARBA" id="ARBA00023163"/>
    </source>
</evidence>
<dbReference type="PANTHER" id="PTHR19818:SF139">
    <property type="entry name" value="PAIR-RULE PROTEIN ODD-PAIRED"/>
    <property type="match status" value="1"/>
</dbReference>
<gene>
    <name evidence="14" type="ORF">C7M84_003683</name>
</gene>
<feature type="domain" description="C2H2-type" evidence="13">
    <location>
        <begin position="146"/>
        <end position="173"/>
    </location>
</feature>
<dbReference type="GO" id="GO:0045944">
    <property type="term" value="P:positive regulation of transcription by RNA polymerase II"/>
    <property type="evidence" value="ECO:0007669"/>
    <property type="project" value="UniProtKB-ARBA"/>
</dbReference>
<feature type="domain" description="C2H2-type" evidence="13">
    <location>
        <begin position="88"/>
        <end position="115"/>
    </location>
</feature>
<dbReference type="InterPro" id="IPR036236">
    <property type="entry name" value="Znf_C2H2_sf"/>
</dbReference>